<dbReference type="RefSeq" id="WP_398275501.1">
    <property type="nucleotide sequence ID" value="NZ_JBITLV010000001.1"/>
</dbReference>
<sequence length="134" mass="13033">MSRTARPAVVTSVAAAVALSALLSGLLAGCGGGSSAAGPSAPALVAGATCPTSAQFVDLTGSALAGQGTPTVTSTACAGRWAAARFELKEGLEGRVALQWSGSSWTTVLVDGADGTCPKTVRTAPEKVRGVLGC</sequence>
<name>A0ABW8AIN7_9ACTN</name>
<dbReference type="PROSITE" id="PS51257">
    <property type="entry name" value="PROKAR_LIPOPROTEIN"/>
    <property type="match status" value="1"/>
</dbReference>
<gene>
    <name evidence="2" type="ORF">ACIB24_04040</name>
</gene>
<dbReference type="Proteomes" id="UP001612915">
    <property type="component" value="Unassembled WGS sequence"/>
</dbReference>
<evidence type="ECO:0000313" key="2">
    <source>
        <dbReference type="EMBL" id="MFI7586226.1"/>
    </source>
</evidence>
<reference evidence="2 3" key="1">
    <citation type="submission" date="2024-10" db="EMBL/GenBank/DDBJ databases">
        <title>The Natural Products Discovery Center: Release of the First 8490 Sequenced Strains for Exploring Actinobacteria Biosynthetic Diversity.</title>
        <authorList>
            <person name="Kalkreuter E."/>
            <person name="Kautsar S.A."/>
            <person name="Yang D."/>
            <person name="Bader C.D."/>
            <person name="Teijaro C.N."/>
            <person name="Fluegel L."/>
            <person name="Davis C.M."/>
            <person name="Simpson J.R."/>
            <person name="Lauterbach L."/>
            <person name="Steele A.D."/>
            <person name="Gui C."/>
            <person name="Meng S."/>
            <person name="Li G."/>
            <person name="Viehrig K."/>
            <person name="Ye F."/>
            <person name="Su P."/>
            <person name="Kiefer A.F."/>
            <person name="Nichols A."/>
            <person name="Cepeda A.J."/>
            <person name="Yan W."/>
            <person name="Fan B."/>
            <person name="Jiang Y."/>
            <person name="Adhikari A."/>
            <person name="Zheng C.-J."/>
            <person name="Schuster L."/>
            <person name="Cowan T.M."/>
            <person name="Smanski M.J."/>
            <person name="Chevrette M.G."/>
            <person name="De Carvalho L.P.S."/>
            <person name="Shen B."/>
        </authorList>
    </citation>
    <scope>NUCLEOTIDE SEQUENCE [LARGE SCALE GENOMIC DNA]</scope>
    <source>
        <strain evidence="2 3">NPDC049639</strain>
    </source>
</reference>
<feature type="signal peptide" evidence="1">
    <location>
        <begin position="1"/>
        <end position="36"/>
    </location>
</feature>
<evidence type="ECO:0000256" key="1">
    <source>
        <dbReference type="SAM" id="SignalP"/>
    </source>
</evidence>
<protein>
    <submittedName>
        <fullName evidence="2">Uncharacterized protein</fullName>
    </submittedName>
</protein>
<keyword evidence="3" id="KW-1185">Reference proteome</keyword>
<keyword evidence="1" id="KW-0732">Signal</keyword>
<proteinExistence type="predicted"/>
<dbReference type="EMBL" id="JBITLV010000001">
    <property type="protein sequence ID" value="MFI7586226.1"/>
    <property type="molecule type" value="Genomic_DNA"/>
</dbReference>
<evidence type="ECO:0000313" key="3">
    <source>
        <dbReference type="Proteomes" id="UP001612915"/>
    </source>
</evidence>
<accession>A0ABW8AIN7</accession>
<comment type="caution">
    <text evidence="2">The sequence shown here is derived from an EMBL/GenBank/DDBJ whole genome shotgun (WGS) entry which is preliminary data.</text>
</comment>
<feature type="chain" id="PRO_5045105614" evidence="1">
    <location>
        <begin position="37"/>
        <end position="134"/>
    </location>
</feature>
<organism evidence="2 3">
    <name type="scientific">Spongisporangium articulatum</name>
    <dbReference type="NCBI Taxonomy" id="3362603"/>
    <lineage>
        <taxon>Bacteria</taxon>
        <taxon>Bacillati</taxon>
        <taxon>Actinomycetota</taxon>
        <taxon>Actinomycetes</taxon>
        <taxon>Kineosporiales</taxon>
        <taxon>Kineosporiaceae</taxon>
        <taxon>Spongisporangium</taxon>
    </lineage>
</organism>